<dbReference type="Proteomes" id="UP001548590">
    <property type="component" value="Unassembled WGS sequence"/>
</dbReference>
<organism evidence="6 7">
    <name type="scientific">Uliginosibacterium paludis</name>
    <dbReference type="NCBI Taxonomy" id="1615952"/>
    <lineage>
        <taxon>Bacteria</taxon>
        <taxon>Pseudomonadati</taxon>
        <taxon>Pseudomonadota</taxon>
        <taxon>Betaproteobacteria</taxon>
        <taxon>Rhodocyclales</taxon>
        <taxon>Zoogloeaceae</taxon>
        <taxon>Uliginosibacterium</taxon>
    </lineage>
</organism>
<dbReference type="RefSeq" id="WP_345926463.1">
    <property type="nucleotide sequence ID" value="NZ_JBDIVF010000003.1"/>
</dbReference>
<dbReference type="PANTHER" id="PTHR43191">
    <property type="entry name" value="RRNA METHYLTRANSFERASE 3"/>
    <property type="match status" value="1"/>
</dbReference>
<dbReference type="Gene3D" id="3.40.1280.10">
    <property type="match status" value="1"/>
</dbReference>
<dbReference type="Gene3D" id="3.30.1330.30">
    <property type="match status" value="1"/>
</dbReference>
<evidence type="ECO:0000256" key="1">
    <source>
        <dbReference type="ARBA" id="ARBA00007228"/>
    </source>
</evidence>
<evidence type="ECO:0000259" key="5">
    <source>
        <dbReference type="Pfam" id="PF22435"/>
    </source>
</evidence>
<evidence type="ECO:0000256" key="3">
    <source>
        <dbReference type="ARBA" id="ARBA00022679"/>
    </source>
</evidence>
<evidence type="ECO:0000313" key="7">
    <source>
        <dbReference type="Proteomes" id="UP001548590"/>
    </source>
</evidence>
<dbReference type="InterPro" id="IPR053888">
    <property type="entry name" value="MRM3-like_sub_bind"/>
</dbReference>
<dbReference type="InterPro" id="IPR029064">
    <property type="entry name" value="Ribosomal_eL30-like_sf"/>
</dbReference>
<evidence type="ECO:0000256" key="2">
    <source>
        <dbReference type="ARBA" id="ARBA00022603"/>
    </source>
</evidence>
<keyword evidence="7" id="KW-1185">Reference proteome</keyword>
<comment type="similarity">
    <text evidence="1">Belongs to the class IV-like SAM-binding methyltransferase superfamily. RNA methyltransferase TrmH family.</text>
</comment>
<keyword evidence="3" id="KW-0808">Transferase</keyword>
<dbReference type="SUPFAM" id="SSF75217">
    <property type="entry name" value="alpha/beta knot"/>
    <property type="match status" value="1"/>
</dbReference>
<dbReference type="InterPro" id="IPR029026">
    <property type="entry name" value="tRNA_m1G_MTases_N"/>
</dbReference>
<dbReference type="GO" id="GO:0008168">
    <property type="term" value="F:methyltransferase activity"/>
    <property type="evidence" value="ECO:0007669"/>
    <property type="project" value="UniProtKB-KW"/>
</dbReference>
<reference evidence="6 7" key="1">
    <citation type="submission" date="2024-07" db="EMBL/GenBank/DDBJ databases">
        <title>Uliginosibacterium paludis KCTC:42655.</title>
        <authorList>
            <person name="Kim M.K."/>
        </authorList>
    </citation>
    <scope>NUCLEOTIDE SEQUENCE [LARGE SCALE GENOMIC DNA]</scope>
    <source>
        <strain evidence="6 7">KCTC 42655</strain>
    </source>
</reference>
<dbReference type="SUPFAM" id="SSF55315">
    <property type="entry name" value="L30e-like"/>
    <property type="match status" value="1"/>
</dbReference>
<evidence type="ECO:0000313" key="6">
    <source>
        <dbReference type="EMBL" id="MET1488389.1"/>
    </source>
</evidence>
<dbReference type="Pfam" id="PF22435">
    <property type="entry name" value="MRM3-like_sub_bind"/>
    <property type="match status" value="1"/>
</dbReference>
<feature type="domain" description="MRM3-like substrate binding" evidence="5">
    <location>
        <begin position="9"/>
        <end position="102"/>
    </location>
</feature>
<dbReference type="CDD" id="cd18095">
    <property type="entry name" value="SpoU-like_rRNA-MTase"/>
    <property type="match status" value="1"/>
</dbReference>
<dbReference type="EMBL" id="JBEWLZ010000001">
    <property type="protein sequence ID" value="MET1488389.1"/>
    <property type="molecule type" value="Genomic_DNA"/>
</dbReference>
<feature type="domain" description="tRNA/rRNA methyltransferase SpoU type" evidence="4">
    <location>
        <begin position="119"/>
        <end position="256"/>
    </location>
</feature>
<sequence>MKLISSRDNPLFKHLRALLEDARARREEGASIIDGEHLLEAAIDAHWHIRRLIVQESVGAAAAERWLVAIQRQGLIAPEVISFSDALFRQLSPVMTPTGFLAEIAVAGPVPEELHDGDVLVLAGIQDAGNLGSLMRSAVAAGIRQVWLDRQCTQPWSPKALRAGMGAQFHLSIREGCDLPALLAADARPVAVTSLGQGCRDLYELDLRSPHLWVFGSEGQGVPAQIVSLADIKVRIPMAGNIESLNVGAAAAICLFEQLRQRQG</sequence>
<dbReference type="InterPro" id="IPR029028">
    <property type="entry name" value="Alpha/beta_knot_MTases"/>
</dbReference>
<name>A0ABV2CKG4_9RHOO</name>
<dbReference type="GO" id="GO:0032259">
    <property type="term" value="P:methylation"/>
    <property type="evidence" value="ECO:0007669"/>
    <property type="project" value="UniProtKB-KW"/>
</dbReference>
<keyword evidence="2 6" id="KW-0489">Methyltransferase</keyword>
<dbReference type="InterPro" id="IPR001537">
    <property type="entry name" value="SpoU_MeTrfase"/>
</dbReference>
<protein>
    <submittedName>
        <fullName evidence="6">RNA methyltransferase</fullName>
    </submittedName>
</protein>
<comment type="caution">
    <text evidence="6">The sequence shown here is derived from an EMBL/GenBank/DDBJ whole genome shotgun (WGS) entry which is preliminary data.</text>
</comment>
<dbReference type="PANTHER" id="PTHR43191:SF2">
    <property type="entry name" value="RRNA METHYLTRANSFERASE 3, MITOCHONDRIAL"/>
    <property type="match status" value="1"/>
</dbReference>
<dbReference type="Pfam" id="PF00588">
    <property type="entry name" value="SpoU_methylase"/>
    <property type="match status" value="1"/>
</dbReference>
<proteinExistence type="inferred from homology"/>
<evidence type="ECO:0000259" key="4">
    <source>
        <dbReference type="Pfam" id="PF00588"/>
    </source>
</evidence>
<accession>A0ABV2CKG4</accession>
<gene>
    <name evidence="6" type="ORF">ABVT11_01020</name>
</gene>
<dbReference type="InterPro" id="IPR051259">
    <property type="entry name" value="rRNA_Methyltransferase"/>
</dbReference>